<evidence type="ECO:0000313" key="3">
    <source>
        <dbReference type="Proteomes" id="UP001054945"/>
    </source>
</evidence>
<gene>
    <name evidence="2" type="ORF">CEXT_34051</name>
</gene>
<evidence type="ECO:0000256" key="1">
    <source>
        <dbReference type="SAM" id="MobiDB-lite"/>
    </source>
</evidence>
<organism evidence="2 3">
    <name type="scientific">Caerostris extrusa</name>
    <name type="common">Bark spider</name>
    <name type="synonym">Caerostris bankana</name>
    <dbReference type="NCBI Taxonomy" id="172846"/>
    <lineage>
        <taxon>Eukaryota</taxon>
        <taxon>Metazoa</taxon>
        <taxon>Ecdysozoa</taxon>
        <taxon>Arthropoda</taxon>
        <taxon>Chelicerata</taxon>
        <taxon>Arachnida</taxon>
        <taxon>Araneae</taxon>
        <taxon>Araneomorphae</taxon>
        <taxon>Entelegynae</taxon>
        <taxon>Araneoidea</taxon>
        <taxon>Araneidae</taxon>
        <taxon>Caerostris</taxon>
    </lineage>
</organism>
<protein>
    <submittedName>
        <fullName evidence="2">Uncharacterized protein</fullName>
    </submittedName>
</protein>
<dbReference type="AlphaFoldDB" id="A0AAV4PE33"/>
<comment type="caution">
    <text evidence="2">The sequence shown here is derived from an EMBL/GenBank/DDBJ whole genome shotgun (WGS) entry which is preliminary data.</text>
</comment>
<dbReference type="EMBL" id="BPLR01004321">
    <property type="protein sequence ID" value="GIX93986.1"/>
    <property type="molecule type" value="Genomic_DNA"/>
</dbReference>
<sequence>MVPFLLMEQNRSFKNSRGSGFPVATPYPPETTGQTRTGLKGMQSSLQKHKVIAQKKLNKKMVPFLLMEQNRSWKKSRGREFPVATPYPPETAGQTRTGLKGMQSSLQYFCKD</sequence>
<proteinExistence type="predicted"/>
<feature type="region of interest" description="Disordered" evidence="1">
    <location>
        <begin position="14"/>
        <end position="38"/>
    </location>
</feature>
<keyword evidence="3" id="KW-1185">Reference proteome</keyword>
<feature type="region of interest" description="Disordered" evidence="1">
    <location>
        <begin position="75"/>
        <end position="99"/>
    </location>
</feature>
<name>A0AAV4PE33_CAEEX</name>
<evidence type="ECO:0000313" key="2">
    <source>
        <dbReference type="EMBL" id="GIX93986.1"/>
    </source>
</evidence>
<reference evidence="2 3" key="1">
    <citation type="submission" date="2021-06" db="EMBL/GenBank/DDBJ databases">
        <title>Caerostris extrusa draft genome.</title>
        <authorList>
            <person name="Kono N."/>
            <person name="Arakawa K."/>
        </authorList>
    </citation>
    <scope>NUCLEOTIDE SEQUENCE [LARGE SCALE GENOMIC DNA]</scope>
</reference>
<accession>A0AAV4PE33</accession>
<dbReference type="Proteomes" id="UP001054945">
    <property type="component" value="Unassembled WGS sequence"/>
</dbReference>